<proteinExistence type="predicted"/>
<gene>
    <name evidence="10" type="ORF">EYR15_05395</name>
</gene>
<dbReference type="CDD" id="cd12797">
    <property type="entry name" value="M23_peptidase"/>
    <property type="match status" value="1"/>
</dbReference>
<dbReference type="PANTHER" id="PTHR21666:SF288">
    <property type="entry name" value="CELL DIVISION PROTEIN YTFB"/>
    <property type="match status" value="1"/>
</dbReference>
<dbReference type="GO" id="GO:0046872">
    <property type="term" value="F:metal ion binding"/>
    <property type="evidence" value="ECO:0007669"/>
    <property type="project" value="UniProtKB-KW"/>
</dbReference>
<protein>
    <submittedName>
        <fullName evidence="10">M23 family metallopeptidase</fullName>
    </submittedName>
</protein>
<evidence type="ECO:0000313" key="11">
    <source>
        <dbReference type="Proteomes" id="UP000291613"/>
    </source>
</evidence>
<dbReference type="OrthoDB" id="9805070at2"/>
<feature type="region of interest" description="Disordered" evidence="7">
    <location>
        <begin position="204"/>
        <end position="227"/>
    </location>
</feature>
<keyword evidence="2" id="KW-0645">Protease</keyword>
<evidence type="ECO:0000256" key="1">
    <source>
        <dbReference type="ARBA" id="ARBA00001947"/>
    </source>
</evidence>
<dbReference type="RefSeq" id="WP_131001872.1">
    <property type="nucleotide sequence ID" value="NZ_JBHSZR010000005.1"/>
</dbReference>
<keyword evidence="3" id="KW-0479">Metal-binding</keyword>
<dbReference type="Proteomes" id="UP000291613">
    <property type="component" value="Unassembled WGS sequence"/>
</dbReference>
<reference evidence="10 11" key="1">
    <citation type="submission" date="2019-02" db="EMBL/GenBank/DDBJ databases">
        <title>Hansschlegelia quercus sp. nov., a novel methylotrophic bacterium from buds of oak (Quercus robur L.).</title>
        <authorList>
            <person name="Agafonova N.V."/>
            <person name="Kaparullina E.N."/>
            <person name="Grouzdev D.S."/>
            <person name="Doronina N.V."/>
        </authorList>
    </citation>
    <scope>NUCLEOTIDE SEQUENCE [LARGE SCALE GENOMIC DNA]</scope>
    <source>
        <strain evidence="10 11">Dub</strain>
    </source>
</reference>
<keyword evidence="5" id="KW-0862">Zinc</keyword>
<evidence type="ECO:0000256" key="6">
    <source>
        <dbReference type="ARBA" id="ARBA00023049"/>
    </source>
</evidence>
<dbReference type="InterPro" id="IPR016047">
    <property type="entry name" value="M23ase_b-sheet_dom"/>
</dbReference>
<comment type="caution">
    <text evidence="10">The sequence shown here is derived from an EMBL/GenBank/DDBJ whole genome shotgun (WGS) entry which is preliminary data.</text>
</comment>
<feature type="domain" description="M23ase beta-sheet core" evidence="9">
    <location>
        <begin position="289"/>
        <end position="383"/>
    </location>
</feature>
<comment type="cofactor">
    <cofactor evidence="1">
        <name>Zn(2+)</name>
        <dbReference type="ChEBI" id="CHEBI:29105"/>
    </cofactor>
</comment>
<name>A0A4Q9GJJ2_9HYPH</name>
<keyword evidence="4" id="KW-0378">Hydrolase</keyword>
<dbReference type="Pfam" id="PF01551">
    <property type="entry name" value="Peptidase_M23"/>
    <property type="match status" value="1"/>
</dbReference>
<dbReference type="EMBL" id="SIUB01000002">
    <property type="protein sequence ID" value="TBN54278.1"/>
    <property type="molecule type" value="Genomic_DNA"/>
</dbReference>
<keyword evidence="8" id="KW-1133">Transmembrane helix</keyword>
<evidence type="ECO:0000259" key="9">
    <source>
        <dbReference type="Pfam" id="PF01551"/>
    </source>
</evidence>
<dbReference type="AlphaFoldDB" id="A0A4Q9GJJ2"/>
<feature type="transmembrane region" description="Helical" evidence="8">
    <location>
        <begin position="32"/>
        <end position="55"/>
    </location>
</feature>
<organism evidence="10 11">
    <name type="scientific">Hansschlegelia quercus</name>
    <dbReference type="NCBI Taxonomy" id="2528245"/>
    <lineage>
        <taxon>Bacteria</taxon>
        <taxon>Pseudomonadati</taxon>
        <taxon>Pseudomonadota</taxon>
        <taxon>Alphaproteobacteria</taxon>
        <taxon>Hyphomicrobiales</taxon>
        <taxon>Methylopilaceae</taxon>
        <taxon>Hansschlegelia</taxon>
    </lineage>
</organism>
<dbReference type="GO" id="GO:0004222">
    <property type="term" value="F:metalloendopeptidase activity"/>
    <property type="evidence" value="ECO:0007669"/>
    <property type="project" value="TreeGrafter"/>
</dbReference>
<evidence type="ECO:0000313" key="10">
    <source>
        <dbReference type="EMBL" id="TBN54278.1"/>
    </source>
</evidence>
<evidence type="ECO:0000256" key="5">
    <source>
        <dbReference type="ARBA" id="ARBA00022833"/>
    </source>
</evidence>
<keyword evidence="11" id="KW-1185">Reference proteome</keyword>
<keyword evidence="8" id="KW-0472">Membrane</keyword>
<keyword evidence="6" id="KW-0482">Metalloprotease</keyword>
<dbReference type="FunFam" id="2.70.70.10:FF:000006">
    <property type="entry name" value="M23 family peptidase"/>
    <property type="match status" value="1"/>
</dbReference>
<evidence type="ECO:0000256" key="2">
    <source>
        <dbReference type="ARBA" id="ARBA00022670"/>
    </source>
</evidence>
<dbReference type="GO" id="GO:0006508">
    <property type="term" value="P:proteolysis"/>
    <property type="evidence" value="ECO:0007669"/>
    <property type="project" value="UniProtKB-KW"/>
</dbReference>
<accession>A0A4Q9GJJ2</accession>
<evidence type="ECO:0000256" key="4">
    <source>
        <dbReference type="ARBA" id="ARBA00022801"/>
    </source>
</evidence>
<evidence type="ECO:0000256" key="3">
    <source>
        <dbReference type="ARBA" id="ARBA00022723"/>
    </source>
</evidence>
<evidence type="ECO:0000256" key="7">
    <source>
        <dbReference type="SAM" id="MobiDB-lite"/>
    </source>
</evidence>
<evidence type="ECO:0000256" key="8">
    <source>
        <dbReference type="SAM" id="Phobius"/>
    </source>
</evidence>
<dbReference type="Gene3D" id="2.70.70.10">
    <property type="entry name" value="Glucose Permease (Domain IIA)"/>
    <property type="match status" value="1"/>
</dbReference>
<keyword evidence="8" id="KW-0812">Transmembrane</keyword>
<sequence length="397" mass="42238">MAGGNGRDRAADRIVFEFGRHRTIVSLPRHGVLFVSLFVGALFAWSLASGFYVAFHDTVIGELRRGAKASERGYEAQLSTLRDELERARTRRLIERSGVDERLAEIGRRQQSLEKRQLKLAELAEPVRADAGPAMRLFSKPTPIGSDAALDDVSTPQAAGAAARASERMSSILDDMEATQARTLEGLATKASEQRRQIERVYDAVRAPKPQPASASGDAAAGSGGPLEPIPASGYSFDARVETVAAEREAVEALMRGLSAVPLRTPAPGASISSGFGVRRDPFLGQMAFHSGIDFVEPAGEVVRATAAGRVVDAGWSGGYGNMVEIDHGGGLSTRFGHMSAINVTVGQRVEIGSVIGRVGSTGRSTGPHLHYETRQNGEAVDPIRFLNAGRLLANAL</sequence>
<dbReference type="PANTHER" id="PTHR21666">
    <property type="entry name" value="PEPTIDASE-RELATED"/>
    <property type="match status" value="1"/>
</dbReference>
<dbReference type="InterPro" id="IPR050570">
    <property type="entry name" value="Cell_wall_metabolism_enzyme"/>
</dbReference>
<dbReference type="SUPFAM" id="SSF51261">
    <property type="entry name" value="Duplicated hybrid motif"/>
    <property type="match status" value="1"/>
</dbReference>
<dbReference type="InterPro" id="IPR011055">
    <property type="entry name" value="Dup_hybrid_motif"/>
</dbReference>